<dbReference type="Pfam" id="PF13246">
    <property type="entry name" value="Cation_ATPase"/>
    <property type="match status" value="1"/>
</dbReference>
<evidence type="ECO:0000256" key="23">
    <source>
        <dbReference type="SAM" id="Phobius"/>
    </source>
</evidence>
<evidence type="ECO:0000256" key="6">
    <source>
        <dbReference type="ARBA" id="ARBA00022692"/>
    </source>
</evidence>
<dbReference type="InterPro" id="IPR059000">
    <property type="entry name" value="ATPase_P-type_domA"/>
</dbReference>
<name>A0ABR3YPT9_9PEZI</name>
<dbReference type="InterPro" id="IPR006068">
    <property type="entry name" value="ATPase_P-typ_cation-transptr_C"/>
</dbReference>
<evidence type="ECO:0000256" key="1">
    <source>
        <dbReference type="ARBA" id="ARBA00001946"/>
    </source>
</evidence>
<evidence type="ECO:0000256" key="10">
    <source>
        <dbReference type="ARBA" id="ARBA00022842"/>
    </source>
</evidence>
<comment type="similarity">
    <text evidence="18">Belongs to the cation transport ATPase (P-type) (TC 3.A.3) family. Type IID subfamily.</text>
</comment>
<feature type="transmembrane region" description="Helical" evidence="23">
    <location>
        <begin position="968"/>
        <end position="990"/>
    </location>
</feature>
<gene>
    <name evidence="25" type="ORF">Sste5346_008322</name>
</gene>
<dbReference type="PRINTS" id="PR00119">
    <property type="entry name" value="CATATPASE"/>
</dbReference>
<dbReference type="SUPFAM" id="SSF81660">
    <property type="entry name" value="Metal cation-transporting ATPase, ATP-binding domain N"/>
    <property type="match status" value="1"/>
</dbReference>
<feature type="transmembrane region" description="Helical" evidence="23">
    <location>
        <begin position="102"/>
        <end position="121"/>
    </location>
</feature>
<feature type="transmembrane region" description="Helical" evidence="23">
    <location>
        <begin position="924"/>
        <end position="947"/>
    </location>
</feature>
<dbReference type="InterPro" id="IPR023299">
    <property type="entry name" value="ATPase_P-typ_cyto_dom_N"/>
</dbReference>
<feature type="transmembrane region" description="Helical" evidence="23">
    <location>
        <begin position="78"/>
        <end position="96"/>
    </location>
</feature>
<feature type="region of interest" description="Disordered" evidence="22">
    <location>
        <begin position="415"/>
        <end position="446"/>
    </location>
</feature>
<evidence type="ECO:0000313" key="25">
    <source>
        <dbReference type="EMBL" id="KAL1890320.1"/>
    </source>
</evidence>
<keyword evidence="9" id="KW-0067">ATP-binding</keyword>
<dbReference type="SUPFAM" id="SSF56784">
    <property type="entry name" value="HAD-like"/>
    <property type="match status" value="1"/>
</dbReference>
<dbReference type="EMBL" id="JAWCUI010000063">
    <property type="protein sequence ID" value="KAL1890320.1"/>
    <property type="molecule type" value="Genomic_DNA"/>
</dbReference>
<dbReference type="Proteomes" id="UP001583186">
    <property type="component" value="Unassembled WGS sequence"/>
</dbReference>
<keyword evidence="16 23" id="KW-0472">Membrane</keyword>
<evidence type="ECO:0000256" key="13">
    <source>
        <dbReference type="ARBA" id="ARBA00022989"/>
    </source>
</evidence>
<keyword evidence="17" id="KW-0739">Sodium transport</keyword>
<dbReference type="SMART" id="SM00831">
    <property type="entry name" value="Cation_ATPase_N"/>
    <property type="match status" value="1"/>
</dbReference>
<dbReference type="PANTHER" id="PTHR42861">
    <property type="entry name" value="CALCIUM-TRANSPORTING ATPASE"/>
    <property type="match status" value="1"/>
</dbReference>
<keyword evidence="10" id="KW-0460">Magnesium</keyword>
<dbReference type="PROSITE" id="PS00154">
    <property type="entry name" value="ATPASE_E1_E2"/>
    <property type="match status" value="1"/>
</dbReference>
<keyword evidence="5" id="KW-0633">Potassium transport</keyword>
<keyword evidence="15" id="KW-0406">Ion transport</keyword>
<dbReference type="Gene3D" id="3.40.50.1000">
    <property type="entry name" value="HAD superfamily/HAD-like"/>
    <property type="match status" value="1"/>
</dbReference>
<feature type="transmembrane region" description="Helical" evidence="23">
    <location>
        <begin position="996"/>
        <end position="1019"/>
    </location>
</feature>
<dbReference type="Pfam" id="PF00122">
    <property type="entry name" value="E1-E2_ATPase"/>
    <property type="match status" value="1"/>
</dbReference>
<dbReference type="InterPro" id="IPR004014">
    <property type="entry name" value="ATPase_P-typ_cation-transptr_N"/>
</dbReference>
<dbReference type="SUPFAM" id="SSF81665">
    <property type="entry name" value="Calcium ATPase, transmembrane domain M"/>
    <property type="match status" value="1"/>
</dbReference>
<evidence type="ECO:0000256" key="15">
    <source>
        <dbReference type="ARBA" id="ARBA00023065"/>
    </source>
</evidence>
<keyword evidence="8" id="KW-0547">Nucleotide-binding</keyword>
<evidence type="ECO:0000256" key="16">
    <source>
        <dbReference type="ARBA" id="ARBA00023136"/>
    </source>
</evidence>
<dbReference type="InterPro" id="IPR023298">
    <property type="entry name" value="ATPase_P-typ_TM_dom_sf"/>
</dbReference>
<dbReference type="InterPro" id="IPR018303">
    <property type="entry name" value="ATPase_P-typ_P_site"/>
</dbReference>
<feature type="compositionally biased region" description="Basic and acidic residues" evidence="22">
    <location>
        <begin position="431"/>
        <end position="440"/>
    </location>
</feature>
<keyword evidence="13 23" id="KW-1133">Transmembrane helix</keyword>
<evidence type="ECO:0000256" key="3">
    <source>
        <dbReference type="ARBA" id="ARBA00022448"/>
    </source>
</evidence>
<accession>A0ABR3YPT9</accession>
<comment type="caution">
    <text evidence="25">The sequence shown here is derived from an EMBL/GenBank/DDBJ whole genome shotgun (WGS) entry which is preliminary data.</text>
</comment>
<feature type="transmembrane region" description="Helical" evidence="23">
    <location>
        <begin position="317"/>
        <end position="343"/>
    </location>
</feature>
<keyword evidence="12" id="KW-1278">Translocase</keyword>
<comment type="subcellular location">
    <subcellularLocation>
        <location evidence="2">Cell membrane</location>
        <topology evidence="2">Multi-pass membrane protein</topology>
    </subcellularLocation>
</comment>
<evidence type="ECO:0000256" key="4">
    <source>
        <dbReference type="ARBA" id="ARBA00022475"/>
    </source>
</evidence>
<dbReference type="InterPro" id="IPR023214">
    <property type="entry name" value="HAD_sf"/>
</dbReference>
<reference evidence="25 26" key="1">
    <citation type="journal article" date="2024" name="IMA Fungus">
        <title>IMA Genome - F19 : A genome assembly and annotation guide to empower mycologists, including annotated draft genome sequences of Ceratocystis pirilliformis, Diaporthe australafricana, Fusarium ophioides, Paecilomyces lecythidis, and Sporothrix stenoceras.</title>
        <authorList>
            <person name="Aylward J."/>
            <person name="Wilson A.M."/>
            <person name="Visagie C.M."/>
            <person name="Spraker J."/>
            <person name="Barnes I."/>
            <person name="Buitendag C."/>
            <person name="Ceriani C."/>
            <person name="Del Mar Angel L."/>
            <person name="du Plessis D."/>
            <person name="Fuchs T."/>
            <person name="Gasser K."/>
            <person name="Kramer D."/>
            <person name="Li W."/>
            <person name="Munsamy K."/>
            <person name="Piso A."/>
            <person name="Price J.L."/>
            <person name="Sonnekus B."/>
            <person name="Thomas C."/>
            <person name="van der Nest A."/>
            <person name="van Dijk A."/>
            <person name="van Heerden A."/>
            <person name="van Vuuren N."/>
            <person name="Yilmaz N."/>
            <person name="Duong T.A."/>
            <person name="van der Merwe N.A."/>
            <person name="Wingfield M.J."/>
            <person name="Wingfield B.D."/>
        </authorList>
    </citation>
    <scope>NUCLEOTIDE SEQUENCE [LARGE SCALE GENOMIC DNA]</scope>
    <source>
        <strain evidence="25 26">CMW 5346</strain>
    </source>
</reference>
<evidence type="ECO:0000256" key="14">
    <source>
        <dbReference type="ARBA" id="ARBA00023053"/>
    </source>
</evidence>
<dbReference type="SFLD" id="SFLDG00002">
    <property type="entry name" value="C1.7:_P-type_atpase_like"/>
    <property type="match status" value="1"/>
</dbReference>
<dbReference type="InterPro" id="IPR008250">
    <property type="entry name" value="ATPase_P-typ_transduc_dom_A_sf"/>
</dbReference>
<feature type="transmembrane region" description="Helical" evidence="23">
    <location>
        <begin position="290"/>
        <end position="311"/>
    </location>
</feature>
<evidence type="ECO:0000256" key="21">
    <source>
        <dbReference type="ARBA" id="ARBA00049499"/>
    </source>
</evidence>
<evidence type="ECO:0000256" key="19">
    <source>
        <dbReference type="ARBA" id="ARBA00035029"/>
    </source>
</evidence>
<dbReference type="Pfam" id="PF00689">
    <property type="entry name" value="Cation_ATPase_C"/>
    <property type="match status" value="1"/>
</dbReference>
<dbReference type="InterPro" id="IPR001757">
    <property type="entry name" value="P_typ_ATPase"/>
</dbReference>
<dbReference type="NCBIfam" id="TIGR01523">
    <property type="entry name" value="ATPase-IID_K-Na"/>
    <property type="match status" value="1"/>
</dbReference>
<evidence type="ECO:0000256" key="2">
    <source>
        <dbReference type="ARBA" id="ARBA00004651"/>
    </source>
</evidence>
<dbReference type="Gene3D" id="2.70.150.10">
    <property type="entry name" value="Calcium-transporting ATPase, cytoplasmic transduction domain A"/>
    <property type="match status" value="1"/>
</dbReference>
<dbReference type="Gene3D" id="1.20.1110.10">
    <property type="entry name" value="Calcium-transporting ATPase, transmembrane domain"/>
    <property type="match status" value="1"/>
</dbReference>
<proteinExistence type="inferred from homology"/>
<keyword evidence="4" id="KW-1003">Cell membrane</keyword>
<dbReference type="SFLD" id="SFLDF00027">
    <property type="entry name" value="p-type_atpase"/>
    <property type="match status" value="1"/>
</dbReference>
<comment type="cofactor">
    <cofactor evidence="1">
        <name>Mg(2+)</name>
        <dbReference type="ChEBI" id="CHEBI:18420"/>
    </cofactor>
</comment>
<keyword evidence="7" id="KW-0479">Metal-binding</keyword>
<evidence type="ECO:0000256" key="18">
    <source>
        <dbReference type="ARBA" id="ARBA00035017"/>
    </source>
</evidence>
<keyword evidence="3" id="KW-0813">Transport</keyword>
<dbReference type="SFLD" id="SFLDS00003">
    <property type="entry name" value="Haloacid_Dehalogenase"/>
    <property type="match status" value="1"/>
</dbReference>
<evidence type="ECO:0000256" key="5">
    <source>
        <dbReference type="ARBA" id="ARBA00022538"/>
    </source>
</evidence>
<evidence type="ECO:0000256" key="22">
    <source>
        <dbReference type="SAM" id="MobiDB-lite"/>
    </source>
</evidence>
<dbReference type="Pfam" id="PF08282">
    <property type="entry name" value="Hydrolase_3"/>
    <property type="match status" value="1"/>
</dbReference>
<evidence type="ECO:0000259" key="24">
    <source>
        <dbReference type="SMART" id="SM00831"/>
    </source>
</evidence>
<evidence type="ECO:0000256" key="7">
    <source>
        <dbReference type="ARBA" id="ARBA00022723"/>
    </source>
</evidence>
<comment type="catalytic activity">
    <reaction evidence="21">
        <text>Na(+)(in) + ATP + H2O = Na(+)(out) + ADP + phosphate + H(+)</text>
        <dbReference type="Rhea" id="RHEA:14633"/>
        <dbReference type="ChEBI" id="CHEBI:15377"/>
        <dbReference type="ChEBI" id="CHEBI:15378"/>
        <dbReference type="ChEBI" id="CHEBI:29101"/>
        <dbReference type="ChEBI" id="CHEBI:30616"/>
        <dbReference type="ChEBI" id="CHEBI:43474"/>
        <dbReference type="ChEBI" id="CHEBI:456216"/>
        <dbReference type="EC" id="7.2.2.3"/>
    </reaction>
    <physiologicalReaction direction="left-to-right" evidence="21">
        <dbReference type="Rhea" id="RHEA:14634"/>
    </physiologicalReaction>
</comment>
<dbReference type="SUPFAM" id="SSF81653">
    <property type="entry name" value="Calcium ATPase, transduction domain A"/>
    <property type="match status" value="1"/>
</dbReference>
<keyword evidence="26" id="KW-1185">Reference proteome</keyword>
<comment type="catalytic activity">
    <reaction evidence="20">
        <text>K(+)(in) + ATP + H2O = K(+)(out) + ADP + phosphate + H(+)</text>
        <dbReference type="Rhea" id="RHEA:75815"/>
        <dbReference type="ChEBI" id="CHEBI:15377"/>
        <dbReference type="ChEBI" id="CHEBI:15378"/>
        <dbReference type="ChEBI" id="CHEBI:29103"/>
        <dbReference type="ChEBI" id="CHEBI:30616"/>
        <dbReference type="ChEBI" id="CHEBI:43474"/>
        <dbReference type="ChEBI" id="CHEBI:456216"/>
    </reaction>
</comment>
<keyword evidence="14" id="KW-0915">Sodium</keyword>
<dbReference type="EC" id="7.2.2.3" evidence="19"/>
<evidence type="ECO:0000256" key="11">
    <source>
        <dbReference type="ARBA" id="ARBA00022958"/>
    </source>
</evidence>
<dbReference type="Gene3D" id="3.40.1110.10">
    <property type="entry name" value="Calcium-transporting ATPase, cytoplasmic domain N"/>
    <property type="match status" value="1"/>
</dbReference>
<sequence length="1032" mass="111880">MAEKNTPVAQEHVPGQSNKPLSRPPHAMVFSEVLKELRVDAATGLSGSEAQSRLAEYGPNELDMHKGVQPWKILMEQVLNAMTLVLVLALAASFGIQAWIPGGILGGIILLNIGIGFFQSLQAERTIDSLRNLGAPTCSVIRDSKTITIQTSEVVPGDVVDIGMGDAIPADIRLIEAVNLEMDESALTGESVPVSKIPKLTFDDDTGPGDRLNVVYSSTVVTKGRGRGVVFATGMFTEIGSIAGALNGNHQNKAINESRLSKWWHATVAAIGEFLGLTVGTPLQKKLSGLFLWLFAFAIICVIIVLGVNKFSSRRDVIIYAVTTAVGTIPVSLLLVLTVTIAAGTKKMLERHVIVRNLQSLEALGGVTDICSDKTGTITQGRMVVRKAWLPGHGTYTVETSDDVYNPTAAEVQYTSAEPSDPGHQATSAETEPKEHEHARTVIPEEELGQSPGLECYLNIASLANLASLHQKDDSSSDPGAWSAQGAPTEIAVAVFAAKFGWSRKDMTEGPSPTWRQIAEFPFDSDVKKMSVICQHLASGDMHILTKGAVERVLSSCDTITSQETVVPLTSETRQNIIANMESLAAQGLRVLAFAHKQLDHPVLGPYFTDGKSQSRDEFETGLVFCGLIGIYDPPRPESKESVRMCYGAGITVHMLTGDHPHTARAIATEVGILPAADKLRLLSADTAQTIVMAAHEFDHLTDAQVDGLSELPLVLARCAPSTKVRMIKALHRRGRYVAMTGDGVNDSPSLRYADIGIAMGSGSDVAKEAADIILTDDNFASILNAIEEGRRIFDNIQKFILHVLAANIGFVIALLVGLVFRDASQTSVFLLSPVEIIWMLMGTGSFCETGLGFEKAVSNILTRPPQNLRYGVFTPELLSDMVVNGLLMAACVLGSFVVVLFGFDDGNLGIDCNSSYSESCNAVFRARATCFTTMTWIFLLFAWELIDFRQSFFAMPKGFRAWLAHLWGNRFLFFAVTVVFISVFPVMYIPGLNRVVFLHSGISWEWGVVFVAVIVFMAGNESWKWGKRTEV</sequence>
<dbReference type="InterPro" id="IPR006414">
    <property type="entry name" value="P-type_ATPase_IID"/>
</dbReference>
<organism evidence="25 26">
    <name type="scientific">Sporothrix stenoceras</name>
    <dbReference type="NCBI Taxonomy" id="5173"/>
    <lineage>
        <taxon>Eukaryota</taxon>
        <taxon>Fungi</taxon>
        <taxon>Dikarya</taxon>
        <taxon>Ascomycota</taxon>
        <taxon>Pezizomycotina</taxon>
        <taxon>Sordariomycetes</taxon>
        <taxon>Sordariomycetidae</taxon>
        <taxon>Ophiostomatales</taxon>
        <taxon>Ophiostomataceae</taxon>
        <taxon>Sporothrix</taxon>
    </lineage>
</organism>
<feature type="transmembrane region" description="Helical" evidence="23">
    <location>
        <begin position="878"/>
        <end position="904"/>
    </location>
</feature>
<feature type="transmembrane region" description="Helical" evidence="23">
    <location>
        <begin position="800"/>
        <end position="821"/>
    </location>
</feature>
<evidence type="ECO:0000313" key="26">
    <source>
        <dbReference type="Proteomes" id="UP001583186"/>
    </source>
</evidence>
<feature type="region of interest" description="Disordered" evidence="22">
    <location>
        <begin position="1"/>
        <end position="24"/>
    </location>
</feature>
<evidence type="ECO:0000256" key="20">
    <source>
        <dbReference type="ARBA" id="ARBA00048599"/>
    </source>
</evidence>
<dbReference type="Pfam" id="PF00690">
    <property type="entry name" value="Cation_ATPase_N"/>
    <property type="match status" value="1"/>
</dbReference>
<protein>
    <recommendedName>
        <fullName evidence="19">P-type Na(+) transporter</fullName>
        <ecNumber evidence="19">7.2.2.3</ecNumber>
    </recommendedName>
</protein>
<dbReference type="InterPro" id="IPR044492">
    <property type="entry name" value="P_typ_ATPase_HD_dom"/>
</dbReference>
<evidence type="ECO:0000256" key="17">
    <source>
        <dbReference type="ARBA" id="ARBA00023201"/>
    </source>
</evidence>
<evidence type="ECO:0000256" key="12">
    <source>
        <dbReference type="ARBA" id="ARBA00022967"/>
    </source>
</evidence>
<keyword evidence="6 23" id="KW-0812">Transmembrane</keyword>
<dbReference type="NCBIfam" id="TIGR01494">
    <property type="entry name" value="ATPase_P-type"/>
    <property type="match status" value="2"/>
</dbReference>
<feature type="domain" description="Cation-transporting P-type ATPase N-terminal" evidence="24">
    <location>
        <begin position="24"/>
        <end position="98"/>
    </location>
</feature>
<keyword evidence="11" id="KW-0630">Potassium</keyword>
<evidence type="ECO:0000256" key="9">
    <source>
        <dbReference type="ARBA" id="ARBA00022840"/>
    </source>
</evidence>
<dbReference type="InterPro" id="IPR036412">
    <property type="entry name" value="HAD-like_sf"/>
</dbReference>
<evidence type="ECO:0000256" key="8">
    <source>
        <dbReference type="ARBA" id="ARBA00022741"/>
    </source>
</evidence>